<accession>A0A540LZG5</accession>
<name>A0A540LZG5_MALBA</name>
<feature type="region of interest" description="Disordered" evidence="1">
    <location>
        <begin position="55"/>
        <end position="83"/>
    </location>
</feature>
<dbReference type="AlphaFoldDB" id="A0A540LZG5"/>
<evidence type="ECO:0000256" key="1">
    <source>
        <dbReference type="SAM" id="MobiDB-lite"/>
    </source>
</evidence>
<keyword evidence="3" id="KW-1185">Reference proteome</keyword>
<protein>
    <submittedName>
        <fullName evidence="2">Uncharacterized protein</fullName>
    </submittedName>
</protein>
<reference evidence="2 3" key="1">
    <citation type="journal article" date="2019" name="G3 (Bethesda)">
        <title>Sequencing of a Wild Apple (Malus baccata) Genome Unravels the Differences Between Cultivated and Wild Apple Species Regarding Disease Resistance and Cold Tolerance.</title>
        <authorList>
            <person name="Chen X."/>
        </authorList>
    </citation>
    <scope>NUCLEOTIDE SEQUENCE [LARGE SCALE GENOMIC DNA]</scope>
    <source>
        <strain evidence="3">cv. Shandingzi</strain>
        <tissue evidence="2">Leaves</tissue>
    </source>
</reference>
<organism evidence="2 3">
    <name type="scientific">Malus baccata</name>
    <name type="common">Siberian crab apple</name>
    <name type="synonym">Pyrus baccata</name>
    <dbReference type="NCBI Taxonomy" id="106549"/>
    <lineage>
        <taxon>Eukaryota</taxon>
        <taxon>Viridiplantae</taxon>
        <taxon>Streptophyta</taxon>
        <taxon>Embryophyta</taxon>
        <taxon>Tracheophyta</taxon>
        <taxon>Spermatophyta</taxon>
        <taxon>Magnoliopsida</taxon>
        <taxon>eudicotyledons</taxon>
        <taxon>Gunneridae</taxon>
        <taxon>Pentapetalae</taxon>
        <taxon>rosids</taxon>
        <taxon>fabids</taxon>
        <taxon>Rosales</taxon>
        <taxon>Rosaceae</taxon>
        <taxon>Amygdaloideae</taxon>
        <taxon>Maleae</taxon>
        <taxon>Malus</taxon>
    </lineage>
</organism>
<proteinExistence type="predicted"/>
<dbReference type="Proteomes" id="UP000315295">
    <property type="component" value="Unassembled WGS sequence"/>
</dbReference>
<gene>
    <name evidence="2" type="ORF">C1H46_022540</name>
</gene>
<evidence type="ECO:0000313" key="3">
    <source>
        <dbReference type="Proteomes" id="UP000315295"/>
    </source>
</evidence>
<feature type="compositionally biased region" description="Basic and acidic residues" evidence="1">
    <location>
        <begin position="67"/>
        <end position="83"/>
    </location>
</feature>
<sequence>MLSPCLSPCLCFTTRRNRAISHHLVSIFRSGANCLEPLPDCLPSLALEYSSSSFYASSSSTTSAWGTDKDSENDTSKHVETIC</sequence>
<dbReference type="EMBL" id="VIEB01000407">
    <property type="protein sequence ID" value="TQD91884.1"/>
    <property type="molecule type" value="Genomic_DNA"/>
</dbReference>
<evidence type="ECO:0000313" key="2">
    <source>
        <dbReference type="EMBL" id="TQD91884.1"/>
    </source>
</evidence>
<comment type="caution">
    <text evidence="2">The sequence shown here is derived from an EMBL/GenBank/DDBJ whole genome shotgun (WGS) entry which is preliminary data.</text>
</comment>